<protein>
    <submittedName>
        <fullName evidence="1">Uncharacterized protein</fullName>
    </submittedName>
</protein>
<proteinExistence type="predicted"/>
<evidence type="ECO:0000313" key="1">
    <source>
        <dbReference type="EMBL" id="KKM75649.1"/>
    </source>
</evidence>
<organism evidence="1">
    <name type="scientific">marine sediment metagenome</name>
    <dbReference type="NCBI Taxonomy" id="412755"/>
    <lineage>
        <taxon>unclassified sequences</taxon>
        <taxon>metagenomes</taxon>
        <taxon>ecological metagenomes</taxon>
    </lineage>
</organism>
<name>A0A0F9K0R7_9ZZZZ</name>
<dbReference type="EMBL" id="LAZR01008938">
    <property type="protein sequence ID" value="KKM75649.1"/>
    <property type="molecule type" value="Genomic_DNA"/>
</dbReference>
<comment type="caution">
    <text evidence="1">The sequence shown here is derived from an EMBL/GenBank/DDBJ whole genome shotgun (WGS) entry which is preliminary data.</text>
</comment>
<reference evidence="1" key="1">
    <citation type="journal article" date="2015" name="Nature">
        <title>Complex archaea that bridge the gap between prokaryotes and eukaryotes.</title>
        <authorList>
            <person name="Spang A."/>
            <person name="Saw J.H."/>
            <person name="Jorgensen S.L."/>
            <person name="Zaremba-Niedzwiedzka K."/>
            <person name="Martijn J."/>
            <person name="Lind A.E."/>
            <person name="van Eijk R."/>
            <person name="Schleper C."/>
            <person name="Guy L."/>
            <person name="Ettema T.J."/>
        </authorList>
    </citation>
    <scope>NUCLEOTIDE SEQUENCE</scope>
</reference>
<accession>A0A0F9K0R7</accession>
<sequence length="79" mass="9044">MKITIFDPTFVKKKELRLRLVEEGECVDLCVVKENGEVVSRGHILSINPNGTLYLYPCINEYMGITLTEEVRRIVLSES</sequence>
<dbReference type="AlphaFoldDB" id="A0A0F9K0R7"/>
<gene>
    <name evidence="1" type="ORF">LCGC14_1388080</name>
</gene>